<feature type="domain" description="AMP-dependent synthetase/ligase" evidence="1">
    <location>
        <begin position="180"/>
        <end position="305"/>
    </location>
</feature>
<reference evidence="2 3" key="1">
    <citation type="submission" date="2020-10" db="EMBL/GenBank/DDBJ databases">
        <title>Connecting structure to function with the recovery of over 1000 high-quality activated sludge metagenome-assembled genomes encoding full-length rRNA genes using long-read sequencing.</title>
        <authorList>
            <person name="Singleton C.M."/>
            <person name="Petriglieri F."/>
            <person name="Kristensen J.M."/>
            <person name="Kirkegaard R.H."/>
            <person name="Michaelsen T.Y."/>
            <person name="Andersen M.H."/>
            <person name="Karst S.M."/>
            <person name="Dueholm M.S."/>
            <person name="Nielsen P.H."/>
            <person name="Albertsen M."/>
        </authorList>
    </citation>
    <scope>NUCLEOTIDE SEQUENCE [LARGE SCALE GENOMIC DNA]</scope>
    <source>
        <strain evidence="2">Fred_18-Q3-R57-64_BAT3C.720</strain>
    </source>
</reference>
<dbReference type="AlphaFoldDB" id="A0A935W6T7"/>
<dbReference type="PANTHER" id="PTHR36932">
    <property type="entry name" value="CAPSULAR POLYSACCHARIDE BIOSYNTHESIS PROTEIN"/>
    <property type="match status" value="1"/>
</dbReference>
<name>A0A935W6T7_9PROT</name>
<dbReference type="SUPFAM" id="SSF56801">
    <property type="entry name" value="Acetyl-CoA synthetase-like"/>
    <property type="match status" value="1"/>
</dbReference>
<dbReference type="EMBL" id="JADJOT010000002">
    <property type="protein sequence ID" value="MBK7953110.1"/>
    <property type="molecule type" value="Genomic_DNA"/>
</dbReference>
<dbReference type="InterPro" id="IPR042099">
    <property type="entry name" value="ANL_N_sf"/>
</dbReference>
<organism evidence="2 3">
    <name type="scientific">Candidatus Accumulibacter affinis</name>
    <dbReference type="NCBI Taxonomy" id="2954384"/>
    <lineage>
        <taxon>Bacteria</taxon>
        <taxon>Pseudomonadati</taxon>
        <taxon>Pseudomonadota</taxon>
        <taxon>Betaproteobacteria</taxon>
        <taxon>Candidatus Accumulibacter</taxon>
    </lineage>
</organism>
<dbReference type="PANTHER" id="PTHR36932:SF1">
    <property type="entry name" value="CAPSULAR POLYSACCHARIDE BIOSYNTHESIS PROTEIN"/>
    <property type="match status" value="1"/>
</dbReference>
<evidence type="ECO:0000259" key="1">
    <source>
        <dbReference type="Pfam" id="PF00501"/>
    </source>
</evidence>
<protein>
    <submittedName>
        <fullName evidence="2">Phenylacetate--CoA ligase family protein</fullName>
    </submittedName>
</protein>
<dbReference type="Pfam" id="PF00501">
    <property type="entry name" value="AMP-binding"/>
    <property type="match status" value="1"/>
</dbReference>
<accession>A0A935W6T7</accession>
<dbReference type="InterPro" id="IPR053158">
    <property type="entry name" value="CapK_Type1_Caps_Biosynth"/>
</dbReference>
<comment type="caution">
    <text evidence="2">The sequence shown here is derived from an EMBL/GenBank/DDBJ whole genome shotgun (WGS) entry which is preliminary data.</text>
</comment>
<proteinExistence type="predicted"/>
<dbReference type="Gene3D" id="3.40.50.12780">
    <property type="entry name" value="N-terminal domain of ligase-like"/>
    <property type="match status" value="1"/>
</dbReference>
<keyword evidence="2" id="KW-0436">Ligase</keyword>
<evidence type="ECO:0000313" key="2">
    <source>
        <dbReference type="EMBL" id="MBK7953110.1"/>
    </source>
</evidence>
<dbReference type="Proteomes" id="UP000706151">
    <property type="component" value="Unassembled WGS sequence"/>
</dbReference>
<dbReference type="GO" id="GO:0016874">
    <property type="term" value="F:ligase activity"/>
    <property type="evidence" value="ECO:0007669"/>
    <property type="project" value="UniProtKB-KW"/>
</dbReference>
<sequence length="450" mass="49755">MCSHFLFPLHERLKGHDSLAVRKRLEASQWWSADQLAGEQARRLREFLVEIGQRVPYYRDLFGRLAFDPRSVRTINDLCALPLLGKPDIRANVEQLKAAGHGPLTRYNTGGSSGEPLIFYMGKSRKSHDVGAKWRATRWWDVDVGDIELVVWGSPIELSAQDRVRRLRDGLMRSYLVPAFEMSPTNLDRFLGTIQGLRPAMLFGYPSSLSLIARHARAKGVDMSKLGIRVAFVTSEKLYDEQRKVISEVFACPVANGYGARDAGFIAHQCPSGSLHISAEDIIVETVNADGKPTARGEPGEIVVTHMATEDFPFVRYRTGDVGILGNKTCACGRGLPILEEVQGRTTDFVVAQDGTVMHGLALIYTVRDLPGVEHFRIEQVSIEQTVVQVVAGPAFDRASEDRIVRDFKARLGGTVDIRVDKVAAIASEASGKFRYVVSHVAAPVPATHH</sequence>
<dbReference type="InterPro" id="IPR000873">
    <property type="entry name" value="AMP-dep_synth/lig_dom"/>
</dbReference>
<gene>
    <name evidence="2" type="ORF">IPK02_03505</name>
</gene>
<evidence type="ECO:0000313" key="3">
    <source>
        <dbReference type="Proteomes" id="UP000706151"/>
    </source>
</evidence>